<dbReference type="GO" id="GO:0005524">
    <property type="term" value="F:ATP binding"/>
    <property type="evidence" value="ECO:0007669"/>
    <property type="project" value="UniProtKB-KW"/>
</dbReference>
<protein>
    <submittedName>
        <fullName evidence="5">Type II/IV secretion system protein</fullName>
    </submittedName>
</protein>
<accession>A0A4Q9H4I4</accession>
<dbReference type="PROSITE" id="PS00662">
    <property type="entry name" value="T2SP_E"/>
    <property type="match status" value="1"/>
</dbReference>
<keyword evidence="3" id="KW-0067">ATP-binding</keyword>
<dbReference type="PANTHER" id="PTHR30258">
    <property type="entry name" value="TYPE II SECRETION SYSTEM PROTEIN GSPE-RELATED"/>
    <property type="match status" value="1"/>
</dbReference>
<dbReference type="InterPro" id="IPR001482">
    <property type="entry name" value="T2SS/T4SS_dom"/>
</dbReference>
<dbReference type="RefSeq" id="WP_130968441.1">
    <property type="nucleotide sequence ID" value="NZ_SIXI01000004.1"/>
</dbReference>
<comment type="similarity">
    <text evidence="1">Belongs to the GSP E family.</text>
</comment>
<dbReference type="InterPro" id="IPR027417">
    <property type="entry name" value="P-loop_NTPase"/>
</dbReference>
<sequence>MDAMNTLQADMHWQPWWHARWGLAEALRNRCAVLTAPSGGQHVRHSQPIDQALLGWLMGLADVVTVQQVPDEWLQNWLRLVEQPLQASLQYAADAVLPAADGAETISLERLVGDDAPAVKFVNAALFEALRASASDIHLECDAARMVVKLRLQGVLSMWREQPGADFAAQVISRVKVLAGLDIAERRVPQDGRMQVRHDGRLIDVRVSIMPSIHGEDAVLRVLDRQHLLHASGSLSLASLGLSPMAVQSVKQLASMPHGMLLVTGPTGSGKTTTLYAAVAETHQGHEKIITIEDPVEYELPGVLQIPVNERKGLTFAKGLRSILRHDPDKILVGEIRDAETAHMAVQSALTGHLVLTTVHANNPFDVWGRLQQFGVDPLTAAAALNGVVSQRLLRRLCVHCSEPQAHAVARSVGRGCDACKHTGYSGRLALAEVLVFTAEVRECWGRRAPIEVQQRAARAAGWVPMRELALDLLARGLTTREEVDRVVA</sequence>
<dbReference type="PANTHER" id="PTHR30258:SF1">
    <property type="entry name" value="PROTEIN TRANSPORT PROTEIN HOFB HOMOLOG"/>
    <property type="match status" value="1"/>
</dbReference>
<keyword evidence="6" id="KW-1185">Reference proteome</keyword>
<gene>
    <name evidence="5" type="ORF">EYS42_12260</name>
</gene>
<evidence type="ECO:0000256" key="3">
    <source>
        <dbReference type="ARBA" id="ARBA00022840"/>
    </source>
</evidence>
<dbReference type="OrthoDB" id="5790493at2"/>
<evidence type="ECO:0000259" key="4">
    <source>
        <dbReference type="PROSITE" id="PS00662"/>
    </source>
</evidence>
<proteinExistence type="inferred from homology"/>
<dbReference type="Proteomes" id="UP000292120">
    <property type="component" value="Unassembled WGS sequence"/>
</dbReference>
<feature type="domain" description="Bacterial type II secretion system protein E" evidence="4">
    <location>
        <begin position="324"/>
        <end position="338"/>
    </location>
</feature>
<dbReference type="EMBL" id="SIXI01000004">
    <property type="protein sequence ID" value="TBO30451.1"/>
    <property type="molecule type" value="Genomic_DNA"/>
</dbReference>
<dbReference type="SUPFAM" id="SSF52540">
    <property type="entry name" value="P-loop containing nucleoside triphosphate hydrolases"/>
    <property type="match status" value="1"/>
</dbReference>
<evidence type="ECO:0000256" key="1">
    <source>
        <dbReference type="ARBA" id="ARBA00006611"/>
    </source>
</evidence>
<keyword evidence="2" id="KW-0547">Nucleotide-binding</keyword>
<evidence type="ECO:0000256" key="2">
    <source>
        <dbReference type="ARBA" id="ARBA00022741"/>
    </source>
</evidence>
<evidence type="ECO:0000313" key="5">
    <source>
        <dbReference type="EMBL" id="TBO30451.1"/>
    </source>
</evidence>
<dbReference type="Gene3D" id="3.40.50.300">
    <property type="entry name" value="P-loop containing nucleotide triphosphate hydrolases"/>
    <property type="match status" value="1"/>
</dbReference>
<dbReference type="GO" id="GO:0016887">
    <property type="term" value="F:ATP hydrolysis activity"/>
    <property type="evidence" value="ECO:0007669"/>
    <property type="project" value="TreeGrafter"/>
</dbReference>
<dbReference type="GO" id="GO:0005886">
    <property type="term" value="C:plasma membrane"/>
    <property type="evidence" value="ECO:0007669"/>
    <property type="project" value="TreeGrafter"/>
</dbReference>
<evidence type="ECO:0000313" key="6">
    <source>
        <dbReference type="Proteomes" id="UP000292120"/>
    </source>
</evidence>
<dbReference type="AlphaFoldDB" id="A0A4Q9H4I4"/>
<reference evidence="5 6" key="1">
    <citation type="submission" date="2019-02" db="EMBL/GenBank/DDBJ databases">
        <title>Aquabacterium sp. strain KMB7.</title>
        <authorList>
            <person name="Chen W.-M."/>
        </authorList>
    </citation>
    <scope>NUCLEOTIDE SEQUENCE [LARGE SCALE GENOMIC DNA]</scope>
    <source>
        <strain evidence="5 6">KMB7</strain>
    </source>
</reference>
<name>A0A4Q9H4I4_9BURK</name>
<comment type="caution">
    <text evidence="5">The sequence shown here is derived from an EMBL/GenBank/DDBJ whole genome shotgun (WGS) entry which is preliminary data.</text>
</comment>
<dbReference type="Gene3D" id="3.30.450.90">
    <property type="match status" value="1"/>
</dbReference>
<organism evidence="5 6">
    <name type="scientific">Aquabacterium lacunae</name>
    <dbReference type="NCBI Taxonomy" id="2528630"/>
    <lineage>
        <taxon>Bacteria</taxon>
        <taxon>Pseudomonadati</taxon>
        <taxon>Pseudomonadota</taxon>
        <taxon>Betaproteobacteria</taxon>
        <taxon>Burkholderiales</taxon>
        <taxon>Aquabacterium</taxon>
    </lineage>
</organism>
<dbReference type="Pfam" id="PF00437">
    <property type="entry name" value="T2SSE"/>
    <property type="match status" value="1"/>
</dbReference>
<dbReference type="CDD" id="cd01129">
    <property type="entry name" value="PulE-GspE-like"/>
    <property type="match status" value="1"/>
</dbReference>